<organism evidence="1 2">
    <name type="scientific">Microbacterium phage Percival</name>
    <dbReference type="NCBI Taxonomy" id="2201439"/>
    <lineage>
        <taxon>Viruses</taxon>
        <taxon>Duplodnaviria</taxon>
        <taxon>Heunggongvirae</taxon>
        <taxon>Uroviricota</taxon>
        <taxon>Caudoviricetes</taxon>
        <taxon>Casidaviridae</taxon>
        <taxon>Percivalvirus</taxon>
        <taxon>Percivalvirus percival</taxon>
    </lineage>
</organism>
<name>A0A2Z4Q771_9CAUD</name>
<reference evidence="2" key="1">
    <citation type="submission" date="2018-04" db="EMBL/GenBank/DDBJ databases">
        <authorList>
            <person name="Go L.Y."/>
            <person name="Mitchell J.A."/>
        </authorList>
    </citation>
    <scope>NUCLEOTIDE SEQUENCE [LARGE SCALE GENOMIC DNA]</scope>
</reference>
<dbReference type="Proteomes" id="UP000250990">
    <property type="component" value="Segment"/>
</dbReference>
<gene>
    <name evidence="1" type="primary">37</name>
    <name evidence="1" type="ORF">PBI_PERCIVAL_37</name>
</gene>
<sequence>MNGYDETQPDDLAPGVYTDAEGDLWAVDRRGQAVALTSVLEADLFGSPRIIPADELGSGIPADQAHAAYTLRLLFPF</sequence>
<protein>
    <submittedName>
        <fullName evidence="1">Uncharacterized protein</fullName>
    </submittedName>
</protein>
<keyword evidence="2" id="KW-1185">Reference proteome</keyword>
<dbReference type="EMBL" id="MH271308">
    <property type="protein sequence ID" value="AWY05725.1"/>
    <property type="molecule type" value="Genomic_DNA"/>
</dbReference>
<accession>A0A2Z4Q771</accession>
<proteinExistence type="predicted"/>
<evidence type="ECO:0000313" key="1">
    <source>
        <dbReference type="EMBL" id="AWY05725.1"/>
    </source>
</evidence>
<evidence type="ECO:0000313" key="2">
    <source>
        <dbReference type="Proteomes" id="UP000250990"/>
    </source>
</evidence>